<protein>
    <recommendedName>
        <fullName evidence="4">Component of SufBCD complex</fullName>
    </recommendedName>
</protein>
<evidence type="ECO:0000256" key="1">
    <source>
        <dbReference type="SAM" id="Phobius"/>
    </source>
</evidence>
<evidence type="ECO:0000313" key="3">
    <source>
        <dbReference type="Proteomes" id="UP000535415"/>
    </source>
</evidence>
<feature type="transmembrane region" description="Helical" evidence="1">
    <location>
        <begin position="106"/>
        <end position="125"/>
    </location>
</feature>
<evidence type="ECO:0008006" key="4">
    <source>
        <dbReference type="Google" id="ProtNLM"/>
    </source>
</evidence>
<keyword evidence="1" id="KW-0472">Membrane</keyword>
<reference evidence="2 3" key="1">
    <citation type="submission" date="2020-08" db="EMBL/GenBank/DDBJ databases">
        <title>Genomic Encyclopedia of Type Strains, Phase IV (KMG-IV): sequencing the most valuable type-strain genomes for metagenomic binning, comparative biology and taxonomic classification.</title>
        <authorList>
            <person name="Goeker M."/>
        </authorList>
    </citation>
    <scope>NUCLEOTIDE SEQUENCE [LARGE SCALE GENOMIC DNA]</scope>
    <source>
        <strain evidence="2 3">DSM 101064</strain>
    </source>
</reference>
<feature type="transmembrane region" description="Helical" evidence="1">
    <location>
        <begin position="20"/>
        <end position="41"/>
    </location>
</feature>
<feature type="transmembrane region" description="Helical" evidence="1">
    <location>
        <begin position="146"/>
        <end position="165"/>
    </location>
</feature>
<dbReference type="RefSeq" id="WP_183531140.1">
    <property type="nucleotide sequence ID" value="NZ_JACIJM010000019.1"/>
</dbReference>
<gene>
    <name evidence="2" type="ORF">FHS72_003688</name>
</gene>
<dbReference type="AlphaFoldDB" id="A0A7W9BP36"/>
<organism evidence="2 3">
    <name type="scientific">Yoonia ponticola</name>
    <dbReference type="NCBI Taxonomy" id="1524255"/>
    <lineage>
        <taxon>Bacteria</taxon>
        <taxon>Pseudomonadati</taxon>
        <taxon>Pseudomonadota</taxon>
        <taxon>Alphaproteobacteria</taxon>
        <taxon>Rhodobacterales</taxon>
        <taxon>Paracoccaceae</taxon>
        <taxon>Yoonia</taxon>
    </lineage>
</organism>
<sequence>MNWTDALFDVIDMRSFSNLWYWIGIAVLWSSISHWVLGVPFDLIQRARKYGGEAEEDLIAIVRVNVNRLLGIARSAGPWVLMFVCFANSALLVLAFFYRIEFAQALLFIVFPLSIVGAVSLSSAQHIETNATDAQSLYKMLLRHRLWTQIIGMVSIFVTSMYGMYHNLTVPFW</sequence>
<accession>A0A7W9BP36</accession>
<comment type="caution">
    <text evidence="2">The sequence shown here is derived from an EMBL/GenBank/DDBJ whole genome shotgun (WGS) entry which is preliminary data.</text>
</comment>
<name>A0A7W9BP36_9RHOB</name>
<dbReference type="Proteomes" id="UP000535415">
    <property type="component" value="Unassembled WGS sequence"/>
</dbReference>
<proteinExistence type="predicted"/>
<keyword evidence="1" id="KW-0812">Transmembrane</keyword>
<keyword evidence="1" id="KW-1133">Transmembrane helix</keyword>
<feature type="transmembrane region" description="Helical" evidence="1">
    <location>
        <begin position="79"/>
        <end position="100"/>
    </location>
</feature>
<evidence type="ECO:0000313" key="2">
    <source>
        <dbReference type="EMBL" id="MBB5724038.1"/>
    </source>
</evidence>
<dbReference type="EMBL" id="JACIJM010000019">
    <property type="protein sequence ID" value="MBB5724038.1"/>
    <property type="molecule type" value="Genomic_DNA"/>
</dbReference>
<keyword evidence="3" id="KW-1185">Reference proteome</keyword>